<organism evidence="7 8">
    <name type="scientific">Candidatus Marithioploca araucensis</name>
    <dbReference type="NCBI Taxonomy" id="70273"/>
    <lineage>
        <taxon>Bacteria</taxon>
        <taxon>Pseudomonadati</taxon>
        <taxon>Pseudomonadota</taxon>
        <taxon>Gammaproteobacteria</taxon>
        <taxon>Thiotrichales</taxon>
        <taxon>Thiotrichaceae</taxon>
        <taxon>Candidatus Marithioploca</taxon>
    </lineage>
</organism>
<reference evidence="7" key="1">
    <citation type="submission" date="2023-06" db="EMBL/GenBank/DDBJ databases">
        <title>Uncultivated large filamentous bacteria from sulfidic sediments reveal new species and different genomic features in energy metabolism and defense.</title>
        <authorList>
            <person name="Fonseca A."/>
        </authorList>
    </citation>
    <scope>NUCLEOTIDE SEQUENCE</scope>
    <source>
        <strain evidence="7">HSG4</strain>
    </source>
</reference>
<dbReference type="PANTHER" id="PTHR46429">
    <property type="entry name" value="23S RRNA (GUANOSINE-2'-O-)-METHYLTRANSFERASE RLMB"/>
    <property type="match status" value="1"/>
</dbReference>
<accession>A0ABT7VSX8</accession>
<dbReference type="SUPFAM" id="SSF55315">
    <property type="entry name" value="L30e-like"/>
    <property type="match status" value="1"/>
</dbReference>
<evidence type="ECO:0000256" key="3">
    <source>
        <dbReference type="ARBA" id="ARBA00022603"/>
    </source>
</evidence>
<dbReference type="InterPro" id="IPR029028">
    <property type="entry name" value="Alpha/beta_knot_MTases"/>
</dbReference>
<dbReference type="NCBIfam" id="TIGR00186">
    <property type="entry name" value="rRNA_methyl_3"/>
    <property type="match status" value="1"/>
</dbReference>
<keyword evidence="4" id="KW-0808">Transferase</keyword>
<keyword evidence="3" id="KW-0489">Methyltransferase</keyword>
<comment type="caution">
    <text evidence="7">The sequence shown here is derived from an EMBL/GenBank/DDBJ whole genome shotgun (WGS) entry which is preliminary data.</text>
</comment>
<dbReference type="InterPro" id="IPR001537">
    <property type="entry name" value="SpoU_MeTrfase"/>
</dbReference>
<name>A0ABT7VSX8_9GAMM</name>
<keyword evidence="8" id="KW-1185">Reference proteome</keyword>
<dbReference type="Proteomes" id="UP001171945">
    <property type="component" value="Unassembled WGS sequence"/>
</dbReference>
<evidence type="ECO:0000256" key="5">
    <source>
        <dbReference type="ARBA" id="ARBA00022691"/>
    </source>
</evidence>
<dbReference type="Pfam" id="PF08032">
    <property type="entry name" value="SpoU_sub_bind"/>
    <property type="match status" value="1"/>
</dbReference>
<protein>
    <submittedName>
        <fullName evidence="7">23S rRNA (Guanosine(2251)-2'-O)-methyltransferase RlmB</fullName>
    </submittedName>
</protein>
<dbReference type="Pfam" id="PF00588">
    <property type="entry name" value="SpoU_methylase"/>
    <property type="match status" value="1"/>
</dbReference>
<gene>
    <name evidence="7" type="primary">rlmB</name>
    <name evidence="7" type="ORF">QUF54_04885</name>
</gene>
<dbReference type="InterPro" id="IPR004441">
    <property type="entry name" value="rRNA_MeTrfase_TrmH"/>
</dbReference>
<evidence type="ECO:0000256" key="2">
    <source>
        <dbReference type="ARBA" id="ARBA00022552"/>
    </source>
</evidence>
<feature type="domain" description="RNA 2-O ribose methyltransferase substrate binding" evidence="6">
    <location>
        <begin position="12"/>
        <end position="88"/>
    </location>
</feature>
<dbReference type="PANTHER" id="PTHR46429:SF1">
    <property type="entry name" value="23S RRNA (GUANOSINE-2'-O-)-METHYLTRANSFERASE RLMB"/>
    <property type="match status" value="1"/>
</dbReference>
<evidence type="ECO:0000256" key="1">
    <source>
        <dbReference type="ARBA" id="ARBA00022490"/>
    </source>
</evidence>
<keyword evidence="2" id="KW-0698">rRNA processing</keyword>
<dbReference type="InterPro" id="IPR024915">
    <property type="entry name" value="23S_rRNA_MeTrfase_RlmB"/>
</dbReference>
<proteinExistence type="inferred from homology"/>
<dbReference type="InterPro" id="IPR029064">
    <property type="entry name" value="Ribosomal_eL30-like_sf"/>
</dbReference>
<dbReference type="SMART" id="SM00967">
    <property type="entry name" value="SpoU_sub_bind"/>
    <property type="match status" value="1"/>
</dbReference>
<evidence type="ECO:0000313" key="8">
    <source>
        <dbReference type="Proteomes" id="UP001171945"/>
    </source>
</evidence>
<evidence type="ECO:0000256" key="4">
    <source>
        <dbReference type="ARBA" id="ARBA00022679"/>
    </source>
</evidence>
<dbReference type="EMBL" id="JAUCGM010000245">
    <property type="protein sequence ID" value="MDM8562672.1"/>
    <property type="molecule type" value="Genomic_DNA"/>
</dbReference>
<keyword evidence="5" id="KW-0949">S-adenosyl-L-methionine</keyword>
<dbReference type="InterPro" id="IPR013123">
    <property type="entry name" value="SpoU_subst-bd"/>
</dbReference>
<dbReference type="InterPro" id="IPR029026">
    <property type="entry name" value="tRNA_m1G_MTases_N"/>
</dbReference>
<dbReference type="HAMAP" id="MF_01887">
    <property type="entry name" value="23SrRNA_methyltr_B"/>
    <property type="match status" value="1"/>
</dbReference>
<sequence length="257" mass="28279">LMRSKLTKKNEYVFGFHAVRQIFKNDISRVLELWVQQKRNDAKIQTLLQQAKQQAISIQSVQKKTLDKLTENGHHQGVVIRCKAHIIKTKTTLEDLIASLKTPPFLLILDEVQDPQNLGSCLRTADAAGIDAVIVPKNQACKLGAIVHVVACGAADTVPLVQVTNLASALRWLKDQGIWLVGLDEKAEASLFDVQLTGPIALILGGEGKGLRRLSRENCDILVHIPMLGQVESLNVSVATGICLYDAVRQRIKAEMP</sequence>
<dbReference type="Gene3D" id="3.40.1280.10">
    <property type="match status" value="1"/>
</dbReference>
<dbReference type="Gene3D" id="3.30.1330.30">
    <property type="match status" value="1"/>
</dbReference>
<dbReference type="SUPFAM" id="SSF75217">
    <property type="entry name" value="alpha/beta knot"/>
    <property type="match status" value="1"/>
</dbReference>
<evidence type="ECO:0000259" key="6">
    <source>
        <dbReference type="SMART" id="SM00967"/>
    </source>
</evidence>
<evidence type="ECO:0000313" key="7">
    <source>
        <dbReference type="EMBL" id="MDM8562672.1"/>
    </source>
</evidence>
<dbReference type="CDD" id="cd18103">
    <property type="entry name" value="SpoU-like_RlmB"/>
    <property type="match status" value="1"/>
</dbReference>
<feature type="non-terminal residue" evidence="7">
    <location>
        <position position="1"/>
    </location>
</feature>
<keyword evidence="1" id="KW-0963">Cytoplasm</keyword>